<evidence type="ECO:0000313" key="11">
    <source>
        <dbReference type="Proteomes" id="UP001152803"/>
    </source>
</evidence>
<feature type="domain" description="Fibrinogen C-terminal" evidence="9">
    <location>
        <begin position="208"/>
        <end position="429"/>
    </location>
</feature>
<dbReference type="InterPro" id="IPR002181">
    <property type="entry name" value="Fibrinogen_a/b/g_C_dom"/>
</dbReference>
<evidence type="ECO:0000313" key="10">
    <source>
        <dbReference type="EMBL" id="KAJ8264981.1"/>
    </source>
</evidence>
<dbReference type="NCBIfam" id="NF040941">
    <property type="entry name" value="GGGWT_bact"/>
    <property type="match status" value="1"/>
</dbReference>
<dbReference type="InterPro" id="IPR036056">
    <property type="entry name" value="Fibrinogen-like_C"/>
</dbReference>
<feature type="coiled-coil region" evidence="7">
    <location>
        <begin position="139"/>
        <end position="201"/>
    </location>
</feature>
<dbReference type="PROSITE" id="PS51406">
    <property type="entry name" value="FIBRINOGEN_C_2"/>
    <property type="match status" value="1"/>
</dbReference>
<accession>A0A9Q1HVP7</accession>
<evidence type="ECO:0000256" key="1">
    <source>
        <dbReference type="ARBA" id="ARBA00004613"/>
    </source>
</evidence>
<feature type="non-terminal residue" evidence="10">
    <location>
        <position position="432"/>
    </location>
</feature>
<evidence type="ECO:0000256" key="5">
    <source>
        <dbReference type="ARBA" id="ARBA00023157"/>
    </source>
</evidence>
<dbReference type="PANTHER" id="PTHR47221">
    <property type="entry name" value="FIBRINOGEN ALPHA CHAIN"/>
    <property type="match status" value="1"/>
</dbReference>
<dbReference type="Proteomes" id="UP001152803">
    <property type="component" value="Unassembled WGS sequence"/>
</dbReference>
<keyword evidence="11" id="KW-1185">Reference proteome</keyword>
<evidence type="ECO:0000256" key="4">
    <source>
        <dbReference type="ARBA" id="ARBA00023054"/>
    </source>
</evidence>
<keyword evidence="2" id="KW-0964">Secreted</keyword>
<evidence type="ECO:0000256" key="7">
    <source>
        <dbReference type="SAM" id="Coils"/>
    </source>
</evidence>
<evidence type="ECO:0000256" key="2">
    <source>
        <dbReference type="ARBA" id="ARBA00022525"/>
    </source>
</evidence>
<sequence length="432" mass="49357">LQYRLRAQPEHTAGCERQRKRETERERETDRDPTTTTTLKLLRKLHSCDRDCSSCPQAARSASPPQRTEETPPRSTRRAPSPLPVPRSPAMTTSTFLRLLALGLALLLLPVTGQTLRDPRKRPPPAQKAGAKGQCCEDVRALKVQVANLSSLLEELTRKQDTVVRQLMDLDNQNRVQEARVTEAESKYSEINNRVDIIQLQASQSLTQTTSDAIYDCASLYSRNYKISGEYKLPADGFLGTPEMEVFCDMDTDGGGWTVIQRRKVGLTSFDRDWKQYRKGFGAVRGDFWLGNDNLFRLTRQPTALRIELEDWEGHVRYAEYKYFSLSDDANSYKLFISGYSGNAGQDSLRYHNNTNFSTKNKDNDKCVDDCAQLRKGGYWYNCCTDSNLNGVFYRHGEHTSHTDGITWYGWHGPNYSLKRVEMKIRPHSFQP</sequence>
<dbReference type="FunFam" id="3.90.215.10:FF:000001">
    <property type="entry name" value="Tenascin isoform 1"/>
    <property type="match status" value="1"/>
</dbReference>
<feature type="compositionally biased region" description="Basic and acidic residues" evidence="8">
    <location>
        <begin position="7"/>
        <end position="33"/>
    </location>
</feature>
<keyword evidence="6" id="KW-0325">Glycoprotein</keyword>
<dbReference type="AlphaFoldDB" id="A0A9Q1HVP7"/>
<dbReference type="CDD" id="cd00087">
    <property type="entry name" value="FReD"/>
    <property type="match status" value="1"/>
</dbReference>
<evidence type="ECO:0000259" key="9">
    <source>
        <dbReference type="PROSITE" id="PS51406"/>
    </source>
</evidence>
<dbReference type="Gene3D" id="3.90.215.10">
    <property type="entry name" value="Gamma Fibrinogen, chain A, domain 1"/>
    <property type="match status" value="1"/>
</dbReference>
<dbReference type="GO" id="GO:0005576">
    <property type="term" value="C:extracellular region"/>
    <property type="evidence" value="ECO:0007669"/>
    <property type="project" value="UniProtKB-SubCell"/>
</dbReference>
<dbReference type="GO" id="GO:0007596">
    <property type="term" value="P:blood coagulation"/>
    <property type="evidence" value="ECO:0007669"/>
    <property type="project" value="InterPro"/>
</dbReference>
<dbReference type="SUPFAM" id="SSF56496">
    <property type="entry name" value="Fibrinogen C-terminal domain-like"/>
    <property type="match status" value="1"/>
</dbReference>
<comment type="subcellular location">
    <subcellularLocation>
        <location evidence="1">Secreted</location>
    </subcellularLocation>
</comment>
<evidence type="ECO:0000256" key="8">
    <source>
        <dbReference type="SAM" id="MobiDB-lite"/>
    </source>
</evidence>
<dbReference type="InterPro" id="IPR037579">
    <property type="entry name" value="FIB_ANG-like"/>
</dbReference>
<protein>
    <recommendedName>
        <fullName evidence="9">Fibrinogen C-terminal domain-containing protein</fullName>
    </recommendedName>
</protein>
<dbReference type="OrthoDB" id="9860756at2759"/>
<evidence type="ECO:0000256" key="3">
    <source>
        <dbReference type="ARBA" id="ARBA00022729"/>
    </source>
</evidence>
<keyword evidence="4 7" id="KW-0175">Coiled coil</keyword>
<keyword evidence="5" id="KW-1015">Disulfide bond</keyword>
<proteinExistence type="predicted"/>
<reference evidence="10" key="1">
    <citation type="journal article" date="2023" name="Science">
        <title>Genome structures resolve the early diversification of teleost fishes.</title>
        <authorList>
            <person name="Parey E."/>
            <person name="Louis A."/>
            <person name="Montfort J."/>
            <person name="Bouchez O."/>
            <person name="Roques C."/>
            <person name="Iampietro C."/>
            <person name="Lluch J."/>
            <person name="Castinel A."/>
            <person name="Donnadieu C."/>
            <person name="Desvignes T."/>
            <person name="Floi Bucao C."/>
            <person name="Jouanno E."/>
            <person name="Wen M."/>
            <person name="Mejri S."/>
            <person name="Dirks R."/>
            <person name="Jansen H."/>
            <person name="Henkel C."/>
            <person name="Chen W.J."/>
            <person name="Zahm M."/>
            <person name="Cabau C."/>
            <person name="Klopp C."/>
            <person name="Thompson A.W."/>
            <person name="Robinson-Rechavi M."/>
            <person name="Braasch I."/>
            <person name="Lecointre G."/>
            <person name="Bobe J."/>
            <person name="Postlethwait J.H."/>
            <person name="Berthelot C."/>
            <person name="Roest Crollius H."/>
            <person name="Guiguen Y."/>
        </authorList>
    </citation>
    <scope>NUCLEOTIDE SEQUENCE</scope>
    <source>
        <strain evidence="10">Concon-B</strain>
    </source>
</reference>
<organism evidence="10 11">
    <name type="scientific">Conger conger</name>
    <name type="common">Conger eel</name>
    <name type="synonym">Muraena conger</name>
    <dbReference type="NCBI Taxonomy" id="82655"/>
    <lineage>
        <taxon>Eukaryota</taxon>
        <taxon>Metazoa</taxon>
        <taxon>Chordata</taxon>
        <taxon>Craniata</taxon>
        <taxon>Vertebrata</taxon>
        <taxon>Euteleostomi</taxon>
        <taxon>Actinopterygii</taxon>
        <taxon>Neopterygii</taxon>
        <taxon>Teleostei</taxon>
        <taxon>Anguilliformes</taxon>
        <taxon>Congridae</taxon>
        <taxon>Conger</taxon>
    </lineage>
</organism>
<dbReference type="EMBL" id="JAFJMO010000010">
    <property type="protein sequence ID" value="KAJ8264981.1"/>
    <property type="molecule type" value="Genomic_DNA"/>
</dbReference>
<dbReference type="InterPro" id="IPR014716">
    <property type="entry name" value="Fibrinogen_a/b/g_C_1"/>
</dbReference>
<evidence type="ECO:0000256" key="6">
    <source>
        <dbReference type="ARBA" id="ARBA00023180"/>
    </source>
</evidence>
<dbReference type="SMART" id="SM00186">
    <property type="entry name" value="FBG"/>
    <property type="match status" value="1"/>
</dbReference>
<feature type="region of interest" description="Disordered" evidence="8">
    <location>
        <begin position="1"/>
        <end position="88"/>
    </location>
</feature>
<keyword evidence="3" id="KW-0732">Signal</keyword>
<dbReference type="Pfam" id="PF00147">
    <property type="entry name" value="Fibrinogen_C"/>
    <property type="match status" value="1"/>
</dbReference>
<comment type="caution">
    <text evidence="10">The sequence shown here is derived from an EMBL/GenBank/DDBJ whole genome shotgun (WGS) entry which is preliminary data.</text>
</comment>
<name>A0A9Q1HVP7_CONCO</name>
<gene>
    <name evidence="10" type="ORF">COCON_G00140800</name>
</gene>
<dbReference type="PANTHER" id="PTHR47221:SF6">
    <property type="entry name" value="FIBRINOGEN ALPHA CHAIN"/>
    <property type="match status" value="1"/>
</dbReference>